<reference evidence="1" key="1">
    <citation type="submission" date="2022-08" db="EMBL/GenBank/DDBJ databases">
        <authorList>
            <person name="Somphong A."/>
            <person name="Phongsopitanun W."/>
        </authorList>
    </citation>
    <scope>NUCLEOTIDE SEQUENCE</scope>
    <source>
        <strain evidence="1">LP05-1</strain>
    </source>
</reference>
<dbReference type="Pfam" id="PF04299">
    <property type="entry name" value="FMN_bind_2"/>
    <property type="match status" value="1"/>
</dbReference>
<keyword evidence="2" id="KW-1185">Reference proteome</keyword>
<comment type="caution">
    <text evidence="1">The sequence shown here is derived from an EMBL/GenBank/DDBJ whole genome shotgun (WGS) entry which is preliminary data.</text>
</comment>
<gene>
    <name evidence="1" type="ORF">NX801_14860</name>
</gene>
<dbReference type="Gene3D" id="2.30.110.10">
    <property type="entry name" value="Electron Transport, Fmn-binding Protein, Chain A"/>
    <property type="match status" value="1"/>
</dbReference>
<dbReference type="InterPro" id="IPR007396">
    <property type="entry name" value="TR_PAI2-type"/>
</dbReference>
<sequence>MYTPEYFVPEAETVHELLAGHGAADLVTVTPHGMLATLLPFVYERETGEQGALLGHLARANGQWRAETAHEALVIVRGPDAYISPTWYPSTARHHREVPTWNYITAHVYGNLIVHDDPDWVRRQIRGLVDRHEAGQDTPWSVDDAPADFVDRLLRGTIGVELAITRIEATFKLNQNHSGENIDGVVAGLMSRRHGQDVAVAEAVAAHSPHGPQGSGPAVS</sequence>
<dbReference type="EMBL" id="JANUGQ010000011">
    <property type="protein sequence ID" value="MCS0636916.1"/>
    <property type="molecule type" value="Genomic_DNA"/>
</dbReference>
<accession>A0ABT2CJM7</accession>
<dbReference type="PANTHER" id="PTHR35802:SF1">
    <property type="entry name" value="PROTEASE SYNTHASE AND SPORULATION PROTEIN PAI 2"/>
    <property type="match status" value="1"/>
</dbReference>
<dbReference type="Proteomes" id="UP001431313">
    <property type="component" value="Unassembled WGS sequence"/>
</dbReference>
<proteinExistence type="predicted"/>
<protein>
    <submittedName>
        <fullName evidence="1">FMN-binding negative transcriptional regulator</fullName>
    </submittedName>
</protein>
<dbReference type="RefSeq" id="WP_258788178.1">
    <property type="nucleotide sequence ID" value="NZ_JANUGQ010000011.1"/>
</dbReference>
<dbReference type="InterPro" id="IPR012349">
    <property type="entry name" value="Split_barrel_FMN-bd"/>
</dbReference>
<dbReference type="PIRSF" id="PIRSF010372">
    <property type="entry name" value="PaiB"/>
    <property type="match status" value="1"/>
</dbReference>
<evidence type="ECO:0000313" key="2">
    <source>
        <dbReference type="Proteomes" id="UP001431313"/>
    </source>
</evidence>
<organism evidence="1 2">
    <name type="scientific">Streptomyces pyxinae</name>
    <dbReference type="NCBI Taxonomy" id="2970734"/>
    <lineage>
        <taxon>Bacteria</taxon>
        <taxon>Bacillati</taxon>
        <taxon>Actinomycetota</taxon>
        <taxon>Actinomycetes</taxon>
        <taxon>Kitasatosporales</taxon>
        <taxon>Streptomycetaceae</taxon>
        <taxon>Streptomyces</taxon>
    </lineage>
</organism>
<evidence type="ECO:0000313" key="1">
    <source>
        <dbReference type="EMBL" id="MCS0636916.1"/>
    </source>
</evidence>
<dbReference type="PANTHER" id="PTHR35802">
    <property type="entry name" value="PROTEASE SYNTHASE AND SPORULATION PROTEIN PAI 2"/>
    <property type="match status" value="1"/>
</dbReference>
<dbReference type="SUPFAM" id="SSF50475">
    <property type="entry name" value="FMN-binding split barrel"/>
    <property type="match status" value="1"/>
</dbReference>
<name>A0ABT2CJM7_9ACTN</name>